<dbReference type="Proteomes" id="UP000274578">
    <property type="component" value="Chromosome 1"/>
</dbReference>
<proteinExistence type="predicted"/>
<evidence type="ECO:0000313" key="1">
    <source>
        <dbReference type="EMBL" id="VEH15561.1"/>
    </source>
</evidence>
<evidence type="ECO:0000313" key="2">
    <source>
        <dbReference type="Proteomes" id="UP000274578"/>
    </source>
</evidence>
<organism evidence="1 2">
    <name type="scientific">Segatella oris</name>
    <dbReference type="NCBI Taxonomy" id="28135"/>
    <lineage>
        <taxon>Bacteria</taxon>
        <taxon>Pseudomonadati</taxon>
        <taxon>Bacteroidota</taxon>
        <taxon>Bacteroidia</taxon>
        <taxon>Bacteroidales</taxon>
        <taxon>Prevotellaceae</taxon>
        <taxon>Segatella</taxon>
    </lineage>
</organism>
<reference evidence="1 2" key="1">
    <citation type="submission" date="2018-12" db="EMBL/GenBank/DDBJ databases">
        <authorList>
            <consortium name="Pathogen Informatics"/>
        </authorList>
    </citation>
    <scope>NUCLEOTIDE SEQUENCE [LARGE SCALE GENOMIC DNA]</scope>
    <source>
        <strain evidence="1 2">NCTC13071</strain>
    </source>
</reference>
<accession>A0A448L6L4</accession>
<sequence length="53" mass="6416">MELHEENYLVMLMTIQRYTRHALMRYIIKYPTLLPFKTSRVPHRYAVPATPSH</sequence>
<name>A0A448L6L4_9BACT</name>
<dbReference type="EMBL" id="LR134384">
    <property type="protein sequence ID" value="VEH15561.1"/>
    <property type="molecule type" value="Genomic_DNA"/>
</dbReference>
<protein>
    <submittedName>
        <fullName evidence="1">Uncharacterized protein</fullName>
    </submittedName>
</protein>
<dbReference type="KEGG" id="poc:NCTC13071_01565"/>
<dbReference type="AlphaFoldDB" id="A0A448L6L4"/>
<gene>
    <name evidence="1" type="ORF">NCTC13071_01565</name>
</gene>